<accession>A0A443VLU0</accession>
<proteinExistence type="predicted"/>
<feature type="domain" description="T6SS Phospholipase effector Tle1-like catalytic" evidence="1">
    <location>
        <begin position="2"/>
        <end position="272"/>
    </location>
</feature>
<name>A0A443VLU0_RAOPL</name>
<dbReference type="PANTHER" id="PTHR33840:SF1">
    <property type="entry name" value="TLE1 PHOSPHOLIPASE DOMAIN-CONTAINING PROTEIN"/>
    <property type="match status" value="1"/>
</dbReference>
<evidence type="ECO:0000313" key="3">
    <source>
        <dbReference type="Proteomes" id="UP000288843"/>
    </source>
</evidence>
<comment type="caution">
    <text evidence="2">The sequence shown here is derived from an EMBL/GenBank/DDBJ whole genome shotgun (WGS) entry which is preliminary data.</text>
</comment>
<evidence type="ECO:0000313" key="2">
    <source>
        <dbReference type="EMBL" id="RWT22190.1"/>
    </source>
</evidence>
<protein>
    <submittedName>
        <fullName evidence="2">DUF2235 domain-containing protein</fullName>
    </submittedName>
</protein>
<dbReference type="Proteomes" id="UP000288843">
    <property type="component" value="Unassembled WGS sequence"/>
</dbReference>
<dbReference type="Gene3D" id="2.60.120.430">
    <property type="entry name" value="Galactose-binding lectin"/>
    <property type="match status" value="1"/>
</dbReference>
<gene>
    <name evidence="2" type="ORF">DN603_14265</name>
</gene>
<dbReference type="RefSeq" id="WP_046852610.1">
    <property type="nucleotide sequence ID" value="NZ_BIJB01000002.1"/>
</dbReference>
<reference evidence="2 3" key="1">
    <citation type="submission" date="2018-06" db="EMBL/GenBank/DDBJ databases">
        <title>Carbapenemase-producing Enterobacteriaceae present in wastewater treatment plant effluent and nearby surface waters in the US.</title>
        <authorList>
            <person name="Mathys D.A."/>
            <person name="Mollenkopf D.F."/>
            <person name="Feicht S.M."/>
            <person name="Adams R.J."/>
            <person name="Albers A.L."/>
            <person name="Stuever D.M."/>
            <person name="Daniels J.B."/>
            <person name="Wittum T.E."/>
        </authorList>
    </citation>
    <scope>NUCLEOTIDE SEQUENCE [LARGE SCALE GENOMIC DNA]</scope>
    <source>
        <strain evidence="2 3">GEO_47_Down_B</strain>
    </source>
</reference>
<organism evidence="2 3">
    <name type="scientific">Raoultella planticola</name>
    <name type="common">Klebsiella planticola</name>
    <dbReference type="NCBI Taxonomy" id="575"/>
    <lineage>
        <taxon>Bacteria</taxon>
        <taxon>Pseudomonadati</taxon>
        <taxon>Pseudomonadota</taxon>
        <taxon>Gammaproteobacteria</taxon>
        <taxon>Enterobacterales</taxon>
        <taxon>Enterobacteriaceae</taxon>
        <taxon>Klebsiella/Raoultella group</taxon>
        <taxon>Raoultella</taxon>
    </lineage>
</organism>
<dbReference type="Pfam" id="PF09994">
    <property type="entry name" value="T6SS_Tle1-like_cat"/>
    <property type="match status" value="1"/>
</dbReference>
<evidence type="ECO:0000259" key="1">
    <source>
        <dbReference type="Pfam" id="PF09994"/>
    </source>
</evidence>
<dbReference type="AlphaFoldDB" id="A0A443VLU0"/>
<dbReference type="PANTHER" id="PTHR33840">
    <property type="match status" value="1"/>
</dbReference>
<sequence length="509" mass="55466">MNLLVFCDGTWNTPQQLDDGKPAPTNVVKLRNAVAENTQQRVYYHSGVGTDGGVVDRYIGGGIGEGLDKNIISAYYWLATRYQPGDKIWLFGFSRGAYTVRSLGGMISRCGLLNASQAGTGDDKVWEDINDLFSDYRQPAGSAPAIVASVGRPFYSVATGRPTRESIPIYFIGVWETVGALGIPDDMALANLLDDPKKYAFHDTSLSPIVEHARHALALDEQRQSFIPTLWDNVADNPQVKQRWFAGVHADVGGGYAQCGLSDITLQWMMAEAAGLGLTLLPGIDAQLAPDPHGLLHDSVTGIFKLLHTCPRSVPRIVAGSPDVDASVIQRQSQPMLLHGRYRPVTDVTAEHPATFDVFARERWNATGIWLEAGVEYRFTATGKWLDGSVPCEAGGTDDGKFYPGEAAQIMASVSDKLEALWKGATKNQDVDFWLSRRVGTAPWFALIGVVANHADPAPDAPEPRHEIVVIGSGCRFTPAKSGYFYAYANDAWQMYDNNRGSVSLTISR</sequence>
<dbReference type="EMBL" id="QKOX01000013">
    <property type="protein sequence ID" value="RWT22190.1"/>
    <property type="molecule type" value="Genomic_DNA"/>
</dbReference>
<dbReference type="InterPro" id="IPR018712">
    <property type="entry name" value="Tle1-like_cat"/>
</dbReference>